<name>A0ACB9EI56_ARCLA</name>
<dbReference type="Proteomes" id="UP001055879">
    <property type="component" value="Linkage Group LG02"/>
</dbReference>
<sequence>MTRTPLVLFSFLRRLLWKLQKWERHTICPKRLYINGGRRRRKSEITDFLLISAFQAYDFLRFPSFEATKVEAHLNQQMPLKHSCCISFDGGGYGPWRA</sequence>
<proteinExistence type="predicted"/>
<protein>
    <submittedName>
        <fullName evidence="1">Uncharacterized protein</fullName>
    </submittedName>
</protein>
<gene>
    <name evidence="1" type="ORF">L6452_06092</name>
</gene>
<comment type="caution">
    <text evidence="1">The sequence shown here is derived from an EMBL/GenBank/DDBJ whole genome shotgun (WGS) entry which is preliminary data.</text>
</comment>
<evidence type="ECO:0000313" key="2">
    <source>
        <dbReference type="Proteomes" id="UP001055879"/>
    </source>
</evidence>
<organism evidence="1 2">
    <name type="scientific">Arctium lappa</name>
    <name type="common">Greater burdock</name>
    <name type="synonym">Lappa major</name>
    <dbReference type="NCBI Taxonomy" id="4217"/>
    <lineage>
        <taxon>Eukaryota</taxon>
        <taxon>Viridiplantae</taxon>
        <taxon>Streptophyta</taxon>
        <taxon>Embryophyta</taxon>
        <taxon>Tracheophyta</taxon>
        <taxon>Spermatophyta</taxon>
        <taxon>Magnoliopsida</taxon>
        <taxon>eudicotyledons</taxon>
        <taxon>Gunneridae</taxon>
        <taxon>Pentapetalae</taxon>
        <taxon>asterids</taxon>
        <taxon>campanulids</taxon>
        <taxon>Asterales</taxon>
        <taxon>Asteraceae</taxon>
        <taxon>Carduoideae</taxon>
        <taxon>Cardueae</taxon>
        <taxon>Arctiinae</taxon>
        <taxon>Arctium</taxon>
    </lineage>
</organism>
<reference evidence="2" key="1">
    <citation type="journal article" date="2022" name="Mol. Ecol. Resour.">
        <title>The genomes of chicory, endive, great burdock and yacon provide insights into Asteraceae palaeo-polyploidization history and plant inulin production.</title>
        <authorList>
            <person name="Fan W."/>
            <person name="Wang S."/>
            <person name="Wang H."/>
            <person name="Wang A."/>
            <person name="Jiang F."/>
            <person name="Liu H."/>
            <person name="Zhao H."/>
            <person name="Xu D."/>
            <person name="Zhang Y."/>
        </authorList>
    </citation>
    <scope>NUCLEOTIDE SEQUENCE [LARGE SCALE GENOMIC DNA]</scope>
    <source>
        <strain evidence="2">cv. Niubang</strain>
    </source>
</reference>
<keyword evidence="2" id="KW-1185">Reference proteome</keyword>
<reference evidence="1 2" key="2">
    <citation type="journal article" date="2022" name="Mol. Ecol. Resour.">
        <title>The genomes of chicory, endive, great burdock and yacon provide insights into Asteraceae paleo-polyploidization history and plant inulin production.</title>
        <authorList>
            <person name="Fan W."/>
            <person name="Wang S."/>
            <person name="Wang H."/>
            <person name="Wang A."/>
            <person name="Jiang F."/>
            <person name="Liu H."/>
            <person name="Zhao H."/>
            <person name="Xu D."/>
            <person name="Zhang Y."/>
        </authorList>
    </citation>
    <scope>NUCLEOTIDE SEQUENCE [LARGE SCALE GENOMIC DNA]</scope>
    <source>
        <strain evidence="2">cv. Niubang</strain>
    </source>
</reference>
<evidence type="ECO:0000313" key="1">
    <source>
        <dbReference type="EMBL" id="KAI3758527.1"/>
    </source>
</evidence>
<dbReference type="EMBL" id="CM042048">
    <property type="protein sequence ID" value="KAI3758527.1"/>
    <property type="molecule type" value="Genomic_DNA"/>
</dbReference>
<accession>A0ACB9EI56</accession>